<accession>A0ABR7XI46</accession>
<reference evidence="3 4" key="1">
    <citation type="submission" date="2020-09" db="EMBL/GenBank/DDBJ databases">
        <title>Genome sequencing and assembly of Pontibacter sp.</title>
        <authorList>
            <person name="Chhetri G."/>
        </authorList>
    </citation>
    <scope>NUCLEOTIDE SEQUENCE [LARGE SCALE GENOMIC DNA]</scope>
    <source>
        <strain evidence="3 4">JH31</strain>
    </source>
</reference>
<organism evidence="3 4">
    <name type="scientific">Pontibacter aquaedesilientis</name>
    <dbReference type="NCBI Taxonomy" id="2766980"/>
    <lineage>
        <taxon>Bacteria</taxon>
        <taxon>Pseudomonadati</taxon>
        <taxon>Bacteroidota</taxon>
        <taxon>Cytophagia</taxon>
        <taxon>Cytophagales</taxon>
        <taxon>Hymenobacteraceae</taxon>
        <taxon>Pontibacter</taxon>
    </lineage>
</organism>
<feature type="transmembrane region" description="Helical" evidence="1">
    <location>
        <begin position="34"/>
        <end position="51"/>
    </location>
</feature>
<feature type="transmembrane region" description="Helical" evidence="1">
    <location>
        <begin position="176"/>
        <end position="194"/>
    </location>
</feature>
<feature type="domain" description="EamA" evidence="2">
    <location>
        <begin position="14"/>
        <end position="135"/>
    </location>
</feature>
<gene>
    <name evidence="3" type="ORF">H9Q13_12250</name>
</gene>
<dbReference type="RefSeq" id="WP_191184089.1">
    <property type="nucleotide sequence ID" value="NZ_JACXAJ010000005.1"/>
</dbReference>
<comment type="caution">
    <text evidence="3">The sequence shown here is derived from an EMBL/GenBank/DDBJ whole genome shotgun (WGS) entry which is preliminary data.</text>
</comment>
<feature type="transmembrane region" description="Helical" evidence="1">
    <location>
        <begin position="214"/>
        <end position="230"/>
    </location>
</feature>
<feature type="transmembrane region" description="Helical" evidence="1">
    <location>
        <begin position="7"/>
        <end position="28"/>
    </location>
</feature>
<feature type="transmembrane region" description="Helical" evidence="1">
    <location>
        <begin position="118"/>
        <end position="135"/>
    </location>
</feature>
<evidence type="ECO:0000313" key="3">
    <source>
        <dbReference type="EMBL" id="MBD1397940.1"/>
    </source>
</evidence>
<proteinExistence type="predicted"/>
<keyword evidence="1" id="KW-0812">Transmembrane</keyword>
<keyword evidence="4" id="KW-1185">Reference proteome</keyword>
<feature type="transmembrane region" description="Helical" evidence="1">
    <location>
        <begin position="242"/>
        <end position="263"/>
    </location>
</feature>
<feature type="transmembrane region" description="Helical" evidence="1">
    <location>
        <begin position="269"/>
        <end position="290"/>
    </location>
</feature>
<dbReference type="Pfam" id="PF00892">
    <property type="entry name" value="EamA"/>
    <property type="match status" value="2"/>
</dbReference>
<dbReference type="EMBL" id="JACXAJ010000005">
    <property type="protein sequence ID" value="MBD1397940.1"/>
    <property type="molecule type" value="Genomic_DNA"/>
</dbReference>
<dbReference type="InterPro" id="IPR037185">
    <property type="entry name" value="EmrE-like"/>
</dbReference>
<feature type="domain" description="EamA" evidence="2">
    <location>
        <begin position="145"/>
        <end position="286"/>
    </location>
</feature>
<keyword evidence="1" id="KW-0472">Membrane</keyword>
<dbReference type="PANTHER" id="PTHR22911">
    <property type="entry name" value="ACYL-MALONYL CONDENSING ENZYME-RELATED"/>
    <property type="match status" value="1"/>
</dbReference>
<dbReference type="Proteomes" id="UP000625551">
    <property type="component" value="Unassembled WGS sequence"/>
</dbReference>
<feature type="transmembrane region" description="Helical" evidence="1">
    <location>
        <begin position="63"/>
        <end position="81"/>
    </location>
</feature>
<evidence type="ECO:0000259" key="2">
    <source>
        <dbReference type="Pfam" id="PF00892"/>
    </source>
</evidence>
<evidence type="ECO:0000313" key="4">
    <source>
        <dbReference type="Proteomes" id="UP000625551"/>
    </source>
</evidence>
<feature type="transmembrane region" description="Helical" evidence="1">
    <location>
        <begin position="141"/>
        <end position="164"/>
    </location>
</feature>
<sequence length="315" mass="35087">MPRLKDFIELHFIVFLWGFTAILGKLITIPAVELVFLRTLIAALALGAIIYKRGTPFWLGQANLFKIMGVGLMISAHWILFFASARISSVSLCLVGMATCSLWTALLEPAFTSKKIKVHEILLALLILMGLYIIFQAETKFNNMLGIGMAVGSALLGAVFTIINARLAKQHPSTTITAYEMAGACIGTALFFPLYADLFAADNTLNFAMNGMDWVYLLVLALVCTVYAYTASVRLMQKITAYTMNLTVNMEPVYGILLAWLIFNENEQMTMHFYIGAVIILLSVFIHPILDSYSERRNRLKQAFPEKVMVGEDKV</sequence>
<dbReference type="SUPFAM" id="SSF103481">
    <property type="entry name" value="Multidrug resistance efflux transporter EmrE"/>
    <property type="match status" value="2"/>
</dbReference>
<name>A0ABR7XI46_9BACT</name>
<dbReference type="PANTHER" id="PTHR22911:SF79">
    <property type="entry name" value="MOBA-LIKE NTP TRANSFERASE DOMAIN-CONTAINING PROTEIN"/>
    <property type="match status" value="1"/>
</dbReference>
<keyword evidence="1" id="KW-1133">Transmembrane helix</keyword>
<dbReference type="InterPro" id="IPR000620">
    <property type="entry name" value="EamA_dom"/>
</dbReference>
<evidence type="ECO:0000256" key="1">
    <source>
        <dbReference type="SAM" id="Phobius"/>
    </source>
</evidence>
<feature type="transmembrane region" description="Helical" evidence="1">
    <location>
        <begin position="87"/>
        <end position="106"/>
    </location>
</feature>
<protein>
    <submittedName>
        <fullName evidence="3">DMT family transporter</fullName>
    </submittedName>
</protein>